<comment type="caution">
    <text evidence="1">The sequence shown here is derived from an EMBL/GenBank/DDBJ whole genome shotgun (WGS) entry which is preliminary data.</text>
</comment>
<dbReference type="AlphaFoldDB" id="E6MTT3"/>
<protein>
    <submittedName>
        <fullName evidence="1">Uncharacterized protein</fullName>
    </submittedName>
</protein>
<sequence>NTIGIAFMANREELIMTCLAYDTLFDDFSSVDIASIAQDIPYLAALSFIVAKHHDFYYCLSDLEGQKKELYELRCSFFEEKKILSRLDEFIVGQDYPYLIDNLSTIYFEMYILQYSNKKSKTIELTPEQRILVYKLYLYCSSLWLRDQQYNIENLNVIDLNLKVDVPVTEFKFPSDFYAQLYKANEFFVFCESRSPYDTISKWLICDKGKNNFQEYLLDIFELFRHTTSDYIFKKSKLPNAVHWVLDNYCIGKLNQEQLCENKNKGIRFLRNHFFVKIDDDSFLLLNPTFLTDKFYEGIVFDLWKSIENHKGTNTLADKIKDFTVLKSMLGSSFSEEHLFYTIMDKCFTSTSQIKVRGSELSGVEAPPDYYLREGNNIFFLSAKTC</sequence>
<keyword evidence="2" id="KW-1185">Reference proteome</keyword>
<dbReference type="Proteomes" id="UP000003874">
    <property type="component" value="Unassembled WGS sequence"/>
</dbReference>
<dbReference type="EMBL" id="AEQO01000230">
    <property type="protein sequence ID" value="EFV02958.1"/>
    <property type="molecule type" value="Genomic_DNA"/>
</dbReference>
<accession>E6MTT3</accession>
<proteinExistence type="predicted"/>
<organism evidence="1 2">
    <name type="scientific">Segatella salivae DSM 15606</name>
    <dbReference type="NCBI Taxonomy" id="888832"/>
    <lineage>
        <taxon>Bacteria</taxon>
        <taxon>Pseudomonadati</taxon>
        <taxon>Bacteroidota</taxon>
        <taxon>Bacteroidia</taxon>
        <taxon>Bacteroidales</taxon>
        <taxon>Prevotellaceae</taxon>
        <taxon>Segatella</taxon>
    </lineage>
</organism>
<evidence type="ECO:0000313" key="2">
    <source>
        <dbReference type="Proteomes" id="UP000003874"/>
    </source>
</evidence>
<gene>
    <name evidence="1" type="ORF">HMPREF9420_2901</name>
</gene>
<evidence type="ECO:0000313" key="1">
    <source>
        <dbReference type="EMBL" id="EFV02958.1"/>
    </source>
</evidence>
<reference evidence="1 2" key="1">
    <citation type="submission" date="2010-12" db="EMBL/GenBank/DDBJ databases">
        <authorList>
            <person name="Muzny D."/>
            <person name="Qin X."/>
            <person name="Deng J."/>
            <person name="Jiang H."/>
            <person name="Liu Y."/>
            <person name="Qu J."/>
            <person name="Song X.-Z."/>
            <person name="Zhang L."/>
            <person name="Thornton R."/>
            <person name="Coyle M."/>
            <person name="Francisco L."/>
            <person name="Jackson L."/>
            <person name="Javaid M."/>
            <person name="Korchina V."/>
            <person name="Kovar C."/>
            <person name="Mata R."/>
            <person name="Mathew T."/>
            <person name="Ngo R."/>
            <person name="Nguyen L."/>
            <person name="Nguyen N."/>
            <person name="Okwuonu G."/>
            <person name="Ongeri F."/>
            <person name="Pham C."/>
            <person name="Simmons D."/>
            <person name="Wilczek-Boney K."/>
            <person name="Hale W."/>
            <person name="Jakkamsetti A."/>
            <person name="Pham P."/>
            <person name="Ruth R."/>
            <person name="San Lucas F."/>
            <person name="Warren J."/>
            <person name="Zhang J."/>
            <person name="Zhao Z."/>
            <person name="Zhou C."/>
            <person name="Zhu D."/>
            <person name="Lee S."/>
            <person name="Bess C."/>
            <person name="Blankenburg K."/>
            <person name="Forbes L."/>
            <person name="Fu Q."/>
            <person name="Gubbala S."/>
            <person name="Hirani K."/>
            <person name="Jayaseelan J.C."/>
            <person name="Lara F."/>
            <person name="Munidasa M."/>
            <person name="Palculict T."/>
            <person name="Patil S."/>
            <person name="Pu L.-L."/>
            <person name="Saada N."/>
            <person name="Tang L."/>
            <person name="Weissenberger G."/>
            <person name="Zhu Y."/>
            <person name="Hemphill L."/>
            <person name="Shang Y."/>
            <person name="Youmans B."/>
            <person name="Ayvaz T."/>
            <person name="Ross M."/>
            <person name="Santibanez J."/>
            <person name="Aqrawi P."/>
            <person name="Gross S."/>
            <person name="Joshi V."/>
            <person name="Fowler G."/>
            <person name="Nazareth L."/>
            <person name="Reid J."/>
            <person name="Worley K."/>
            <person name="Petrosino J."/>
            <person name="Highlander S."/>
            <person name="Gibbs R."/>
        </authorList>
    </citation>
    <scope>NUCLEOTIDE SEQUENCE [LARGE SCALE GENOMIC DNA]</scope>
    <source>
        <strain evidence="1 2">DSM 15606</strain>
    </source>
</reference>
<feature type="non-terminal residue" evidence="1">
    <location>
        <position position="1"/>
    </location>
</feature>
<name>E6MTT3_9BACT</name>
<dbReference type="HOGENOM" id="CLU_714814_0_0_10"/>